<dbReference type="InterPro" id="IPR051084">
    <property type="entry name" value="H+-coupled_symporters"/>
</dbReference>
<evidence type="ECO:0000256" key="1">
    <source>
        <dbReference type="ARBA" id="ARBA00004651"/>
    </source>
</evidence>
<feature type="transmembrane region" description="Helical" evidence="8">
    <location>
        <begin position="328"/>
        <end position="351"/>
    </location>
</feature>
<evidence type="ECO:0000313" key="10">
    <source>
        <dbReference type="EMBL" id="NHN85831.1"/>
    </source>
</evidence>
<evidence type="ECO:0000256" key="5">
    <source>
        <dbReference type="ARBA" id="ARBA00022847"/>
    </source>
</evidence>
<evidence type="ECO:0000256" key="3">
    <source>
        <dbReference type="ARBA" id="ARBA00022475"/>
    </source>
</evidence>
<keyword evidence="3" id="KW-1003">Cell membrane</keyword>
<evidence type="ECO:0000256" key="8">
    <source>
        <dbReference type="SAM" id="Phobius"/>
    </source>
</evidence>
<evidence type="ECO:0000256" key="6">
    <source>
        <dbReference type="ARBA" id="ARBA00022989"/>
    </source>
</evidence>
<feature type="transmembrane region" description="Helical" evidence="8">
    <location>
        <begin position="51"/>
        <end position="73"/>
    </location>
</feature>
<dbReference type="InterPro" id="IPR036259">
    <property type="entry name" value="MFS_trans_sf"/>
</dbReference>
<dbReference type="EMBL" id="WOTB01000021">
    <property type="protein sequence ID" value="NHN85831.1"/>
    <property type="molecule type" value="Genomic_DNA"/>
</dbReference>
<dbReference type="Gene3D" id="1.20.1250.20">
    <property type="entry name" value="MFS general substrate transporter like domains"/>
    <property type="match status" value="1"/>
</dbReference>
<accession>A0ABX0JQS9</accession>
<sequence>MTDRKAVRTIAAATVGNALEFFDFTVFTAYAAYIGDYFFESTDDYVRILQAVSVFGLGFVARPLGALLIGYYADTRGRKAAMTLTLLSMCLGSLLIAVLPGYRTIGILAPILLLVARLLQGFSVGGEMGPATAFLVESAPDMKTSRRAASWQLASQSFATIASGLLGAALSLLLTRHELASWGWRIPFAIGAMIGPVGLWLRGALEETLVPEAGDAHPPHILSVFTRLPVEVLSGMLITAGGTVLQYFFLYCALFAGRNLHFHALPALSVNIAIGAGTAFGAIAGGYLVSMVGQTAIVVSCRIILACTIVPVFVLFSHGAGFPTVFSLLGLLAIFHGAASGTGTGILTRLFPMPVRTVGVGCAYSLAVTVFGGSAQPIFTVIISHTGSSVSWCFYVVAMALFSTVPFLWMRKRLRDEPASRTFSDFQLSESIFHEDVTRRPVVVSCGAQGVGQYRDANSQS</sequence>
<dbReference type="SUPFAM" id="SSF103473">
    <property type="entry name" value="MFS general substrate transporter"/>
    <property type="match status" value="1"/>
</dbReference>
<evidence type="ECO:0000256" key="7">
    <source>
        <dbReference type="ARBA" id="ARBA00023136"/>
    </source>
</evidence>
<keyword evidence="2" id="KW-0813">Transport</keyword>
<comment type="subcellular location">
    <subcellularLocation>
        <location evidence="1">Cell membrane</location>
        <topology evidence="1">Multi-pass membrane protein</topology>
    </subcellularLocation>
</comment>
<feature type="transmembrane region" description="Helical" evidence="8">
    <location>
        <begin position="182"/>
        <end position="201"/>
    </location>
</feature>
<dbReference type="Proteomes" id="UP000635278">
    <property type="component" value="Unassembled WGS sequence"/>
</dbReference>
<dbReference type="RefSeq" id="WP_173584226.1">
    <property type="nucleotide sequence ID" value="NZ_WOTB01000021.1"/>
</dbReference>
<keyword evidence="7 8" id="KW-0472">Membrane</keyword>
<dbReference type="PROSITE" id="PS50850">
    <property type="entry name" value="MFS"/>
    <property type="match status" value="1"/>
</dbReference>
<comment type="caution">
    <text evidence="10">The sequence shown here is derived from an EMBL/GenBank/DDBJ whole genome shotgun (WGS) entry which is preliminary data.</text>
</comment>
<feature type="transmembrane region" description="Helical" evidence="8">
    <location>
        <begin position="296"/>
        <end position="316"/>
    </location>
</feature>
<feature type="transmembrane region" description="Helical" evidence="8">
    <location>
        <begin position="80"/>
        <end position="99"/>
    </location>
</feature>
<evidence type="ECO:0000313" key="11">
    <source>
        <dbReference type="Proteomes" id="UP000635278"/>
    </source>
</evidence>
<evidence type="ECO:0000256" key="2">
    <source>
        <dbReference type="ARBA" id="ARBA00022448"/>
    </source>
</evidence>
<feature type="transmembrane region" description="Helical" evidence="8">
    <location>
        <begin position="363"/>
        <end position="383"/>
    </location>
</feature>
<feature type="transmembrane region" description="Helical" evidence="8">
    <location>
        <begin position="21"/>
        <end position="39"/>
    </location>
</feature>
<feature type="transmembrane region" description="Helical" evidence="8">
    <location>
        <begin position="232"/>
        <end position="256"/>
    </location>
</feature>
<dbReference type="InterPro" id="IPR020846">
    <property type="entry name" value="MFS_dom"/>
</dbReference>
<dbReference type="PANTHER" id="PTHR43528:SF3">
    <property type="entry name" value="CITRATE-PROTON SYMPORTER"/>
    <property type="match status" value="1"/>
</dbReference>
<dbReference type="Pfam" id="PF00083">
    <property type="entry name" value="Sugar_tr"/>
    <property type="match status" value="1"/>
</dbReference>
<reference evidence="10 11" key="1">
    <citation type="journal article" date="2020" name="Int. J. Syst. Evol. Microbiol.">
        <title>Novel acetic acid bacteria from cider fermentations: Acetobacter conturbans sp. nov. and Acetobacter fallax sp. nov.</title>
        <authorList>
            <person name="Sombolestani A.S."/>
            <person name="Cleenwerck I."/>
            <person name="Cnockaert M."/>
            <person name="Borremans W."/>
            <person name="Wieme A.D."/>
            <person name="De Vuyst L."/>
            <person name="Vandamme P."/>
        </authorList>
    </citation>
    <scope>NUCLEOTIDE SEQUENCE [LARGE SCALE GENOMIC DNA]</scope>
    <source>
        <strain evidence="10 11">LMG 30640</strain>
    </source>
</reference>
<evidence type="ECO:0000259" key="9">
    <source>
        <dbReference type="PROSITE" id="PS50850"/>
    </source>
</evidence>
<gene>
    <name evidence="10" type="ORF">GOB93_14440</name>
</gene>
<keyword evidence="5" id="KW-0769">Symport</keyword>
<dbReference type="PANTHER" id="PTHR43528">
    <property type="entry name" value="ALPHA-KETOGLUTARATE PERMEASE"/>
    <property type="match status" value="1"/>
</dbReference>
<keyword evidence="4 8" id="KW-0812">Transmembrane</keyword>
<feature type="transmembrane region" description="Helical" evidence="8">
    <location>
        <begin position="389"/>
        <end position="409"/>
    </location>
</feature>
<feature type="transmembrane region" description="Helical" evidence="8">
    <location>
        <begin position="157"/>
        <end position="176"/>
    </location>
</feature>
<feature type="domain" description="Major facilitator superfamily (MFS) profile" evidence="9">
    <location>
        <begin position="9"/>
        <end position="415"/>
    </location>
</feature>
<proteinExistence type="predicted"/>
<dbReference type="InterPro" id="IPR005828">
    <property type="entry name" value="MFS_sugar_transport-like"/>
</dbReference>
<organism evidence="10 11">
    <name type="scientific">Acetobacter musti</name>
    <dbReference type="NCBI Taxonomy" id="864732"/>
    <lineage>
        <taxon>Bacteria</taxon>
        <taxon>Pseudomonadati</taxon>
        <taxon>Pseudomonadota</taxon>
        <taxon>Alphaproteobacteria</taxon>
        <taxon>Acetobacterales</taxon>
        <taxon>Acetobacteraceae</taxon>
        <taxon>Acetobacter</taxon>
    </lineage>
</organism>
<keyword evidence="6 8" id="KW-1133">Transmembrane helix</keyword>
<keyword evidence="11" id="KW-1185">Reference proteome</keyword>
<evidence type="ECO:0000256" key="4">
    <source>
        <dbReference type="ARBA" id="ARBA00022692"/>
    </source>
</evidence>
<feature type="transmembrane region" description="Helical" evidence="8">
    <location>
        <begin position="268"/>
        <end position="289"/>
    </location>
</feature>
<protein>
    <submittedName>
        <fullName evidence="10">MFS transporter</fullName>
    </submittedName>
</protein>
<name>A0ABX0JQS9_9PROT</name>